<evidence type="ECO:0000313" key="2">
    <source>
        <dbReference type="Proteomes" id="UP001144978"/>
    </source>
</evidence>
<organism evidence="1 2">
    <name type="scientific">Trametes sanguinea</name>
    <dbReference type="NCBI Taxonomy" id="158606"/>
    <lineage>
        <taxon>Eukaryota</taxon>
        <taxon>Fungi</taxon>
        <taxon>Dikarya</taxon>
        <taxon>Basidiomycota</taxon>
        <taxon>Agaricomycotina</taxon>
        <taxon>Agaricomycetes</taxon>
        <taxon>Polyporales</taxon>
        <taxon>Polyporaceae</taxon>
        <taxon>Trametes</taxon>
    </lineage>
</organism>
<dbReference type="Proteomes" id="UP001144978">
    <property type="component" value="Unassembled WGS sequence"/>
</dbReference>
<protein>
    <submittedName>
        <fullName evidence="1">Uncharacterized protein</fullName>
    </submittedName>
</protein>
<comment type="caution">
    <text evidence="1">The sequence shown here is derived from an EMBL/GenBank/DDBJ whole genome shotgun (WGS) entry which is preliminary data.</text>
</comment>
<name>A0ACC1PE51_9APHY</name>
<keyword evidence="2" id="KW-1185">Reference proteome</keyword>
<dbReference type="EMBL" id="JANSHE010002634">
    <property type="protein sequence ID" value="KAJ2990429.1"/>
    <property type="molecule type" value="Genomic_DNA"/>
</dbReference>
<evidence type="ECO:0000313" key="1">
    <source>
        <dbReference type="EMBL" id="KAJ2990429.1"/>
    </source>
</evidence>
<reference evidence="1" key="1">
    <citation type="submission" date="2022-08" db="EMBL/GenBank/DDBJ databases">
        <title>Genome Sequence of Pycnoporus sanguineus.</title>
        <authorList>
            <person name="Buettner E."/>
        </authorList>
    </citation>
    <scope>NUCLEOTIDE SEQUENCE</scope>
    <source>
        <strain evidence="1">CG-C14</strain>
    </source>
</reference>
<sequence length="218" mass="24675">MNPDVDLPFPPRLVPSVQQYLRVLHDPRRPERHPVQPRLLERPPPDDDDSSIVMEPPRNVICGACRTRESEVWWKAPKGLPSGVLCDNCGLSWRKYADLNVRPIREETVTKAKVGEKREGTPLNGNQAKRAKTASSQSTPPRRASPRLDAPSHSSTHLEAPRRVTHTTRPRTVTRLDAPPHSSSRPDRSLHVSQTRLDAPRQPRRPSLRRSHPLHLAL</sequence>
<gene>
    <name evidence="1" type="ORF">NUW54_g8472</name>
</gene>
<proteinExistence type="predicted"/>
<accession>A0ACC1PE51</accession>